<dbReference type="RefSeq" id="WP_253243348.1">
    <property type="nucleotide sequence ID" value="NZ_JAMYJR010000056.1"/>
</dbReference>
<evidence type="ECO:0000256" key="1">
    <source>
        <dbReference type="SAM" id="MobiDB-lite"/>
    </source>
</evidence>
<accession>A0ABT1E2H3</accession>
<organism evidence="2 3">
    <name type="scientific">Paractinoplanes aksuensis</name>
    <dbReference type="NCBI Taxonomy" id="2939490"/>
    <lineage>
        <taxon>Bacteria</taxon>
        <taxon>Bacillati</taxon>
        <taxon>Actinomycetota</taxon>
        <taxon>Actinomycetes</taxon>
        <taxon>Micromonosporales</taxon>
        <taxon>Micromonosporaceae</taxon>
        <taxon>Paractinoplanes</taxon>
    </lineage>
</organism>
<evidence type="ECO:0000313" key="2">
    <source>
        <dbReference type="EMBL" id="MCO8277329.1"/>
    </source>
</evidence>
<sequence length="166" mass="17521">MGLFVAASVGAGPAMATTGASQAQGQAASSAAKTTAGAASRSRVIDVYSSRAACHFAGRLGERRGSWDDYDCYRVRGGYALRVEFDSWGGWNNWDDRNWFGPWGVRGHRNNFRDDFRHRGGHWGHGGRGHGGRGHGGRGHGGRFNNGVGATPANPVIVPGPGTTSP</sequence>
<feature type="compositionally biased region" description="Basic residues" evidence="1">
    <location>
        <begin position="122"/>
        <end position="141"/>
    </location>
</feature>
<feature type="region of interest" description="Disordered" evidence="1">
    <location>
        <begin position="122"/>
        <end position="166"/>
    </location>
</feature>
<proteinExistence type="predicted"/>
<keyword evidence="3" id="KW-1185">Reference proteome</keyword>
<evidence type="ECO:0000313" key="3">
    <source>
        <dbReference type="Proteomes" id="UP001523369"/>
    </source>
</evidence>
<name>A0ABT1E2H3_9ACTN</name>
<dbReference type="Proteomes" id="UP001523369">
    <property type="component" value="Unassembled WGS sequence"/>
</dbReference>
<comment type="caution">
    <text evidence="2">The sequence shown here is derived from an EMBL/GenBank/DDBJ whole genome shotgun (WGS) entry which is preliminary data.</text>
</comment>
<dbReference type="EMBL" id="JAMYJR010000056">
    <property type="protein sequence ID" value="MCO8277329.1"/>
    <property type="molecule type" value="Genomic_DNA"/>
</dbReference>
<gene>
    <name evidence="2" type="ORF">M1L60_42810</name>
</gene>
<reference evidence="2 3" key="1">
    <citation type="submission" date="2022-06" db="EMBL/GenBank/DDBJ databases">
        <title>New Species of the Genus Actinoplanes, ActinopZanes ferrugineus.</title>
        <authorList>
            <person name="Ding P."/>
        </authorList>
    </citation>
    <scope>NUCLEOTIDE SEQUENCE [LARGE SCALE GENOMIC DNA]</scope>
    <source>
        <strain evidence="2 3">TRM88003</strain>
    </source>
</reference>
<protein>
    <submittedName>
        <fullName evidence="2">Uncharacterized protein</fullName>
    </submittedName>
</protein>